<gene>
    <name evidence="2" type="ORF">N7498_004569</name>
</gene>
<name>A0A9W9SZR7_9EURO</name>
<reference evidence="2" key="2">
    <citation type="journal article" date="2023" name="IMA Fungus">
        <title>Comparative genomic study of the Penicillium genus elucidates a diverse pangenome and 15 lateral gene transfer events.</title>
        <authorList>
            <person name="Petersen C."/>
            <person name="Sorensen T."/>
            <person name="Nielsen M.R."/>
            <person name="Sondergaard T.E."/>
            <person name="Sorensen J.L."/>
            <person name="Fitzpatrick D.A."/>
            <person name="Frisvad J.C."/>
            <person name="Nielsen K.L."/>
        </authorList>
    </citation>
    <scope>NUCLEOTIDE SEQUENCE</scope>
    <source>
        <strain evidence="2">IBT 15544</strain>
    </source>
</reference>
<dbReference type="OrthoDB" id="2532734at2759"/>
<dbReference type="AlphaFoldDB" id="A0A9W9SZR7"/>
<proteinExistence type="predicted"/>
<feature type="region of interest" description="Disordered" evidence="1">
    <location>
        <begin position="1"/>
        <end position="76"/>
    </location>
</feature>
<dbReference type="GeneID" id="83178932"/>
<accession>A0A9W9SZR7</accession>
<dbReference type="Proteomes" id="UP001150904">
    <property type="component" value="Unassembled WGS sequence"/>
</dbReference>
<dbReference type="EMBL" id="JAPQKR010000012">
    <property type="protein sequence ID" value="KAJ5203690.1"/>
    <property type="molecule type" value="Genomic_DNA"/>
</dbReference>
<feature type="compositionally biased region" description="Basic and acidic residues" evidence="1">
    <location>
        <begin position="50"/>
        <end position="67"/>
    </location>
</feature>
<sequence>MPVIPEPSSFPSASKKGEDEPQNQRGEGEQRQKASATDHLSKGPQIPEEMPPKASKEEIEAQKKELNNVKNLNLVN</sequence>
<evidence type="ECO:0000313" key="3">
    <source>
        <dbReference type="Proteomes" id="UP001150904"/>
    </source>
</evidence>
<organism evidence="2 3">
    <name type="scientific">Penicillium cinerascens</name>
    <dbReference type="NCBI Taxonomy" id="70096"/>
    <lineage>
        <taxon>Eukaryota</taxon>
        <taxon>Fungi</taxon>
        <taxon>Dikarya</taxon>
        <taxon>Ascomycota</taxon>
        <taxon>Pezizomycotina</taxon>
        <taxon>Eurotiomycetes</taxon>
        <taxon>Eurotiomycetidae</taxon>
        <taxon>Eurotiales</taxon>
        <taxon>Aspergillaceae</taxon>
        <taxon>Penicillium</taxon>
    </lineage>
</organism>
<protein>
    <submittedName>
        <fullName evidence="2">Uncharacterized protein</fullName>
    </submittedName>
</protein>
<evidence type="ECO:0000256" key="1">
    <source>
        <dbReference type="SAM" id="MobiDB-lite"/>
    </source>
</evidence>
<evidence type="ECO:0000313" key="2">
    <source>
        <dbReference type="EMBL" id="KAJ5203690.1"/>
    </source>
</evidence>
<dbReference type="RefSeq" id="XP_058308169.1">
    <property type="nucleotide sequence ID" value="XM_058451631.1"/>
</dbReference>
<comment type="caution">
    <text evidence="2">The sequence shown here is derived from an EMBL/GenBank/DDBJ whole genome shotgun (WGS) entry which is preliminary data.</text>
</comment>
<reference evidence="2" key="1">
    <citation type="submission" date="2022-12" db="EMBL/GenBank/DDBJ databases">
        <authorList>
            <person name="Petersen C."/>
        </authorList>
    </citation>
    <scope>NUCLEOTIDE SEQUENCE</scope>
    <source>
        <strain evidence="2">IBT 15544</strain>
    </source>
</reference>
<keyword evidence="3" id="KW-1185">Reference proteome</keyword>